<dbReference type="EMBL" id="CADCUQ010000284">
    <property type="protein sequence ID" value="CAA9392039.1"/>
    <property type="molecule type" value="Genomic_DNA"/>
</dbReference>
<feature type="chain" id="PRO_5027032971" evidence="2">
    <location>
        <begin position="30"/>
        <end position="312"/>
    </location>
</feature>
<feature type="compositionally biased region" description="Low complexity" evidence="1">
    <location>
        <begin position="35"/>
        <end position="54"/>
    </location>
</feature>
<name>A0A6J4NPE1_9BACT</name>
<dbReference type="AlphaFoldDB" id="A0A6J4NPE1"/>
<feature type="compositionally biased region" description="Low complexity" evidence="1">
    <location>
        <begin position="177"/>
        <end position="189"/>
    </location>
</feature>
<protein>
    <submittedName>
        <fullName evidence="3">Uncharacterized protein</fullName>
    </submittedName>
</protein>
<feature type="region of interest" description="Disordered" evidence="1">
    <location>
        <begin position="30"/>
        <end position="66"/>
    </location>
</feature>
<reference evidence="3" key="1">
    <citation type="submission" date="2020-02" db="EMBL/GenBank/DDBJ databases">
        <authorList>
            <person name="Meier V. D."/>
        </authorList>
    </citation>
    <scope>NUCLEOTIDE SEQUENCE</scope>
    <source>
        <strain evidence="3">AVDCRST_MAG64</strain>
    </source>
</reference>
<proteinExistence type="predicted"/>
<evidence type="ECO:0000256" key="2">
    <source>
        <dbReference type="SAM" id="SignalP"/>
    </source>
</evidence>
<organism evidence="3">
    <name type="scientific">uncultured Phycisphaerae bacterium</name>
    <dbReference type="NCBI Taxonomy" id="904963"/>
    <lineage>
        <taxon>Bacteria</taxon>
        <taxon>Pseudomonadati</taxon>
        <taxon>Planctomycetota</taxon>
        <taxon>Phycisphaerae</taxon>
        <taxon>environmental samples</taxon>
    </lineage>
</organism>
<sequence>MMPNKSRTLLSAAAAAAALVLATISPTRAADEDAAAAADQKQESSDAAVAAPAAPAFPPGVKVDDDPEEERADLFKTFAAATEAALVKDGFDDVVERLVDQDRNRLGADGFTERKFDDLNAAAAALRAAWKEKYGGDDEVDVDEKAAFTKLAAVVGKIDDPQALAGAWPVAPVTDDPGAPGAEPVPAAAKETAGNEDPDLNSNIEKGRGVAIATLPASHGLPALNVSLIHELPGWRIDVPNALTGQQLHDSLLKHLTHLTGAQTQWPADKNEAALLVAHHVLLGAYGVDLEPAGDAADGAAAPGEKDAAADK</sequence>
<evidence type="ECO:0000256" key="1">
    <source>
        <dbReference type="SAM" id="MobiDB-lite"/>
    </source>
</evidence>
<gene>
    <name evidence="3" type="ORF">AVDCRST_MAG64-2063</name>
</gene>
<accession>A0A6J4NPE1</accession>
<feature type="region of interest" description="Disordered" evidence="1">
    <location>
        <begin position="173"/>
        <end position="201"/>
    </location>
</feature>
<keyword evidence="2" id="KW-0732">Signal</keyword>
<evidence type="ECO:0000313" key="3">
    <source>
        <dbReference type="EMBL" id="CAA9392039.1"/>
    </source>
</evidence>
<feature type="signal peptide" evidence="2">
    <location>
        <begin position="1"/>
        <end position="29"/>
    </location>
</feature>